<feature type="chain" id="PRO_5015443430" evidence="1">
    <location>
        <begin position="36"/>
        <end position="338"/>
    </location>
</feature>
<dbReference type="EMBL" id="QAYE01000004">
    <property type="protein sequence ID" value="PTW46945.1"/>
    <property type="molecule type" value="Genomic_DNA"/>
</dbReference>
<feature type="signal peptide" evidence="1">
    <location>
        <begin position="1"/>
        <end position="35"/>
    </location>
</feature>
<dbReference type="NCBIfam" id="TIGR01451">
    <property type="entry name" value="B_ant_repeat"/>
    <property type="match status" value="1"/>
</dbReference>
<proteinExistence type="predicted"/>
<evidence type="ECO:0000256" key="1">
    <source>
        <dbReference type="SAM" id="SignalP"/>
    </source>
</evidence>
<evidence type="ECO:0000313" key="2">
    <source>
        <dbReference type="EMBL" id="PTW46945.1"/>
    </source>
</evidence>
<sequence>MSQHGGKSGRFRRVAAAPCLLTCILSTGLSQPALAQTPAVATSIGTPAGTPIVNTAGLRYDADGTAQSTSSNTVTIIVAERLDVALVRDGRGAVVVTAQPVAIPFTLTNLDNGAESFVLAASVSPGAAVLRTLVIDTDGDGLYDPAKDVAPVGGKTPLLAPGQSIKLLAILVATPEGSATNAVLTVTARSTTGSGATGNVYPSAGDGGGDAVVGPTGALATVSVPLGTALAGPVLLKSQSVRAADGSQTAVRDAVITYTLEARFTDAVTGARIADPIPLGTVFVPGSLTLDGAPLSDGADDDAGRFDPSTAQGAGVTVALGRVAAGSSHTVQFKAKIQ</sequence>
<name>A0A2T5U603_9SPHN</name>
<dbReference type="InterPro" id="IPR047589">
    <property type="entry name" value="DUF11_rpt"/>
</dbReference>
<keyword evidence="1" id="KW-0732">Signal</keyword>
<dbReference type="Proteomes" id="UP000244013">
    <property type="component" value="Unassembled WGS sequence"/>
</dbReference>
<reference evidence="2 3" key="1">
    <citation type="submission" date="2018-04" db="EMBL/GenBank/DDBJ databases">
        <title>Genomic Encyclopedia of Type Strains, Phase III (KMG-III): the genomes of soil and plant-associated and newly described type strains.</title>
        <authorList>
            <person name="Whitman W."/>
        </authorList>
    </citation>
    <scope>NUCLEOTIDE SEQUENCE [LARGE SCALE GENOMIC DNA]</scope>
    <source>
        <strain evidence="2 3">MA-olki</strain>
    </source>
</reference>
<evidence type="ECO:0000313" key="3">
    <source>
        <dbReference type="Proteomes" id="UP000244013"/>
    </source>
</evidence>
<protein>
    <submittedName>
        <fullName evidence="2">Putative repeat protein (TIGR01451 family)</fullName>
    </submittedName>
</protein>
<comment type="caution">
    <text evidence="2">The sequence shown here is derived from an EMBL/GenBank/DDBJ whole genome shotgun (WGS) entry which is preliminary data.</text>
</comment>
<dbReference type="OrthoDB" id="8455960at2"/>
<organism evidence="2 3">
    <name type="scientific">Sphingomonas faeni</name>
    <dbReference type="NCBI Taxonomy" id="185950"/>
    <lineage>
        <taxon>Bacteria</taxon>
        <taxon>Pseudomonadati</taxon>
        <taxon>Pseudomonadota</taxon>
        <taxon>Alphaproteobacteria</taxon>
        <taxon>Sphingomonadales</taxon>
        <taxon>Sphingomonadaceae</taxon>
        <taxon>Sphingomonas</taxon>
    </lineage>
</organism>
<accession>A0A2T5U603</accession>
<gene>
    <name evidence="2" type="ORF">C8J25_104284</name>
</gene>
<dbReference type="AlphaFoldDB" id="A0A2T5U603"/>